<dbReference type="Pfam" id="PF00046">
    <property type="entry name" value="Homeodomain"/>
    <property type="match status" value="1"/>
</dbReference>
<evidence type="ECO:0000256" key="2">
    <source>
        <dbReference type="ARBA" id="ARBA00005733"/>
    </source>
</evidence>
<dbReference type="GO" id="GO:0005634">
    <property type="term" value="C:nucleus"/>
    <property type="evidence" value="ECO:0007669"/>
    <property type="project" value="UniProtKB-SubCell"/>
</dbReference>
<feature type="compositionally biased region" description="Low complexity" evidence="9">
    <location>
        <begin position="244"/>
        <end position="270"/>
    </location>
</feature>
<gene>
    <name evidence="11" type="primary">sebox</name>
    <name evidence="11" type="ORF">AOXY_G38107</name>
</gene>
<feature type="region of interest" description="Disordered" evidence="9">
    <location>
        <begin position="238"/>
        <end position="285"/>
    </location>
</feature>
<feature type="region of interest" description="Disordered" evidence="9">
    <location>
        <begin position="144"/>
        <end position="167"/>
    </location>
</feature>
<comment type="caution">
    <text evidence="11">The sequence shown here is derived from an EMBL/GenBank/DDBJ whole genome shotgun (WGS) entry which is preliminary data.</text>
</comment>
<evidence type="ECO:0000313" key="11">
    <source>
        <dbReference type="EMBL" id="KAK1135371.1"/>
    </source>
</evidence>
<dbReference type="CDD" id="cd00086">
    <property type="entry name" value="homeodomain"/>
    <property type="match status" value="1"/>
</dbReference>
<dbReference type="InterPro" id="IPR042223">
    <property type="entry name" value="SEBOX"/>
</dbReference>
<sequence>MALFMDSVFFSNSKLAEGMDFNLIYKDKKNNTQEPVSEPVICSPELERTLINVSEGQRKRKRTIFSRTQLSELEKAFTVTPYPDINLRERLAAITGLPESKIQVWFQNRRARSIKNGKLSRPMRKSPNSTIPNYCPYTPSCTPSPPRDSRIGCAEHSPAQQNHQQRPVWARLDRTKEQLPAATGLNNPTLPQRPLQHQPHLSPDLHEHLVWDHHHRFTTARQQNPHQQPPRIQREDFSQFCSAPSSQHSKQSQPDSHPSSQHSKQSQPDSNPSSQAMDSCHGSLPVDQLVPSQQLYWEMSQLQDPSDSQTSLSYISDLIYNAAIVTNLVDF</sequence>
<comment type="similarity">
    <text evidence="2">Belongs to the paired homeobox family.</text>
</comment>
<keyword evidence="6 7" id="KW-0539">Nucleus</keyword>
<evidence type="ECO:0000256" key="4">
    <source>
        <dbReference type="ARBA" id="ARBA00023125"/>
    </source>
</evidence>
<dbReference type="Proteomes" id="UP001230051">
    <property type="component" value="Unassembled WGS sequence"/>
</dbReference>
<evidence type="ECO:0000256" key="1">
    <source>
        <dbReference type="ARBA" id="ARBA00004123"/>
    </source>
</evidence>
<protein>
    <submittedName>
        <fullName evidence="11">Homeobox protein SEBOX-like</fullName>
    </submittedName>
</protein>
<dbReference type="AlphaFoldDB" id="A0AAD8CEE6"/>
<evidence type="ECO:0000259" key="10">
    <source>
        <dbReference type="PROSITE" id="PS50071"/>
    </source>
</evidence>
<dbReference type="PANTHER" id="PTHR47777">
    <property type="entry name" value="HOMEOBOX PROTEIN SEBOX"/>
    <property type="match status" value="1"/>
</dbReference>
<feature type="DNA-binding region" description="Homeobox" evidence="7">
    <location>
        <begin position="58"/>
        <end position="117"/>
    </location>
</feature>
<dbReference type="PANTHER" id="PTHR47777:SF1">
    <property type="entry name" value="HOMEOBOX PROTEIN SEBOX"/>
    <property type="match status" value="1"/>
</dbReference>
<keyword evidence="4 7" id="KW-0238">DNA-binding</keyword>
<evidence type="ECO:0000256" key="5">
    <source>
        <dbReference type="ARBA" id="ARBA00023155"/>
    </source>
</evidence>
<accession>A0AAD8CEE6</accession>
<dbReference type="SMART" id="SM00389">
    <property type="entry name" value="HOX"/>
    <property type="match status" value="1"/>
</dbReference>
<evidence type="ECO:0000256" key="7">
    <source>
        <dbReference type="PROSITE-ProRule" id="PRU00108"/>
    </source>
</evidence>
<dbReference type="InterPro" id="IPR009057">
    <property type="entry name" value="Homeodomain-like_sf"/>
</dbReference>
<proteinExistence type="inferred from homology"/>
<keyword evidence="12" id="KW-1185">Reference proteome</keyword>
<dbReference type="InterPro" id="IPR001356">
    <property type="entry name" value="HD"/>
</dbReference>
<evidence type="ECO:0000256" key="9">
    <source>
        <dbReference type="SAM" id="MobiDB-lite"/>
    </source>
</evidence>
<evidence type="ECO:0000256" key="3">
    <source>
        <dbReference type="ARBA" id="ARBA00022473"/>
    </source>
</evidence>
<evidence type="ECO:0000313" key="12">
    <source>
        <dbReference type="Proteomes" id="UP001230051"/>
    </source>
</evidence>
<dbReference type="FunFam" id="1.10.10.60:FF:000312">
    <property type="entry name" value="Mix-type homeobox gene 1"/>
    <property type="match status" value="1"/>
</dbReference>
<dbReference type="EMBL" id="JAGXEW010000733">
    <property type="protein sequence ID" value="KAK1135371.1"/>
    <property type="molecule type" value="Genomic_DNA"/>
</dbReference>
<dbReference type="Gene3D" id="1.10.10.60">
    <property type="entry name" value="Homeodomain-like"/>
    <property type="match status" value="1"/>
</dbReference>
<name>A0AAD8CEE6_ACIOX</name>
<keyword evidence="3" id="KW-0217">Developmental protein</keyword>
<feature type="region of interest" description="Disordered" evidence="9">
    <location>
        <begin position="181"/>
        <end position="200"/>
    </location>
</feature>
<evidence type="ECO:0000256" key="8">
    <source>
        <dbReference type="RuleBase" id="RU000682"/>
    </source>
</evidence>
<evidence type="ECO:0000256" key="6">
    <source>
        <dbReference type="ARBA" id="ARBA00023242"/>
    </source>
</evidence>
<comment type="subcellular location">
    <subcellularLocation>
        <location evidence="1 7 8">Nucleus</location>
    </subcellularLocation>
</comment>
<dbReference type="GO" id="GO:0003677">
    <property type="term" value="F:DNA binding"/>
    <property type="evidence" value="ECO:0007669"/>
    <property type="project" value="UniProtKB-UniRule"/>
</dbReference>
<feature type="domain" description="Homeobox" evidence="10">
    <location>
        <begin position="56"/>
        <end position="116"/>
    </location>
</feature>
<keyword evidence="5 7" id="KW-0371">Homeobox</keyword>
<organism evidence="11 12">
    <name type="scientific">Acipenser oxyrinchus oxyrinchus</name>
    <dbReference type="NCBI Taxonomy" id="40147"/>
    <lineage>
        <taxon>Eukaryota</taxon>
        <taxon>Metazoa</taxon>
        <taxon>Chordata</taxon>
        <taxon>Craniata</taxon>
        <taxon>Vertebrata</taxon>
        <taxon>Euteleostomi</taxon>
        <taxon>Actinopterygii</taxon>
        <taxon>Chondrostei</taxon>
        <taxon>Acipenseriformes</taxon>
        <taxon>Acipenseridae</taxon>
        <taxon>Acipenser</taxon>
    </lineage>
</organism>
<reference evidence="11" key="1">
    <citation type="submission" date="2022-02" db="EMBL/GenBank/DDBJ databases">
        <title>Atlantic sturgeon de novo genome assembly.</title>
        <authorList>
            <person name="Stock M."/>
            <person name="Klopp C."/>
            <person name="Guiguen Y."/>
            <person name="Cabau C."/>
            <person name="Parinello H."/>
            <person name="Santidrian Yebra-Pimentel E."/>
            <person name="Kuhl H."/>
            <person name="Dirks R.P."/>
            <person name="Guessner J."/>
            <person name="Wuertz S."/>
            <person name="Du K."/>
            <person name="Schartl M."/>
        </authorList>
    </citation>
    <scope>NUCLEOTIDE SEQUENCE</scope>
    <source>
        <strain evidence="11">STURGEONOMICS-FGT-2020</strain>
        <tissue evidence="11">Whole blood</tissue>
    </source>
</reference>
<dbReference type="SUPFAM" id="SSF46689">
    <property type="entry name" value="Homeodomain-like"/>
    <property type="match status" value="1"/>
</dbReference>
<dbReference type="PROSITE" id="PS50071">
    <property type="entry name" value="HOMEOBOX_2"/>
    <property type="match status" value="1"/>
</dbReference>